<feature type="compositionally biased region" description="Basic and acidic residues" evidence="1">
    <location>
        <begin position="1"/>
        <end position="12"/>
    </location>
</feature>
<comment type="caution">
    <text evidence="2">The sequence shown here is derived from an EMBL/GenBank/DDBJ whole genome shotgun (WGS) entry which is preliminary data.</text>
</comment>
<evidence type="ECO:0000313" key="2">
    <source>
        <dbReference type="EMBL" id="GMH23422.1"/>
    </source>
</evidence>
<evidence type="ECO:0000313" key="3">
    <source>
        <dbReference type="Proteomes" id="UP001279734"/>
    </source>
</evidence>
<organism evidence="2 3">
    <name type="scientific">Nepenthes gracilis</name>
    <name type="common">Slender pitcher plant</name>
    <dbReference type="NCBI Taxonomy" id="150966"/>
    <lineage>
        <taxon>Eukaryota</taxon>
        <taxon>Viridiplantae</taxon>
        <taxon>Streptophyta</taxon>
        <taxon>Embryophyta</taxon>
        <taxon>Tracheophyta</taxon>
        <taxon>Spermatophyta</taxon>
        <taxon>Magnoliopsida</taxon>
        <taxon>eudicotyledons</taxon>
        <taxon>Gunneridae</taxon>
        <taxon>Pentapetalae</taxon>
        <taxon>Caryophyllales</taxon>
        <taxon>Nepenthaceae</taxon>
        <taxon>Nepenthes</taxon>
    </lineage>
</organism>
<dbReference type="AlphaFoldDB" id="A0AAD3T643"/>
<protein>
    <submittedName>
        <fullName evidence="2">Uncharacterized protein</fullName>
    </submittedName>
</protein>
<gene>
    <name evidence="2" type="ORF">Nepgr_025265</name>
</gene>
<evidence type="ECO:0000256" key="1">
    <source>
        <dbReference type="SAM" id="MobiDB-lite"/>
    </source>
</evidence>
<keyword evidence="3" id="KW-1185">Reference proteome</keyword>
<name>A0AAD3T643_NEPGR</name>
<accession>A0AAD3T643</accession>
<proteinExistence type="predicted"/>
<dbReference type="Proteomes" id="UP001279734">
    <property type="component" value="Unassembled WGS sequence"/>
</dbReference>
<reference evidence="2" key="1">
    <citation type="submission" date="2023-05" db="EMBL/GenBank/DDBJ databases">
        <title>Nepenthes gracilis genome sequencing.</title>
        <authorList>
            <person name="Fukushima K."/>
        </authorList>
    </citation>
    <scope>NUCLEOTIDE SEQUENCE</scope>
    <source>
        <strain evidence="2">SING2019-196</strain>
    </source>
</reference>
<sequence length="67" mass="7616">MATSSEGDRSRDNIAPLDADPPFLVDRHITYRLRQHRCQMDNKLSHFLQGLESKCTCGLMLLKLGLT</sequence>
<feature type="region of interest" description="Disordered" evidence="1">
    <location>
        <begin position="1"/>
        <end position="20"/>
    </location>
</feature>
<dbReference type="EMBL" id="BSYO01000026">
    <property type="protein sequence ID" value="GMH23422.1"/>
    <property type="molecule type" value="Genomic_DNA"/>
</dbReference>